<accession>A0A2R5ERB8</accession>
<evidence type="ECO:0000313" key="2">
    <source>
        <dbReference type="Proteomes" id="UP000245202"/>
    </source>
</evidence>
<keyword evidence="2" id="KW-1185">Reference proteome</keyword>
<dbReference type="EMBL" id="BDQX01000033">
    <property type="protein sequence ID" value="GBG05941.1"/>
    <property type="molecule type" value="Genomic_DNA"/>
</dbReference>
<dbReference type="Proteomes" id="UP000245202">
    <property type="component" value="Unassembled WGS sequence"/>
</dbReference>
<evidence type="ECO:0008006" key="3">
    <source>
        <dbReference type="Google" id="ProtNLM"/>
    </source>
</evidence>
<organism evidence="1 2">
    <name type="scientific">Paenibacillus agaridevorans</name>
    <dbReference type="NCBI Taxonomy" id="171404"/>
    <lineage>
        <taxon>Bacteria</taxon>
        <taxon>Bacillati</taxon>
        <taxon>Bacillota</taxon>
        <taxon>Bacilli</taxon>
        <taxon>Bacillales</taxon>
        <taxon>Paenibacillaceae</taxon>
        <taxon>Paenibacillus</taxon>
    </lineage>
</organism>
<dbReference type="PANTHER" id="PTHR14097">
    <property type="entry name" value="OXIDOREDUCTASE HTATIP2"/>
    <property type="match status" value="1"/>
</dbReference>
<dbReference type="Gene3D" id="3.40.50.720">
    <property type="entry name" value="NAD(P)-binding Rossmann-like Domain"/>
    <property type="match status" value="1"/>
</dbReference>
<comment type="caution">
    <text evidence="1">The sequence shown here is derived from an EMBL/GenBank/DDBJ whole genome shotgun (WGS) entry which is preliminary data.</text>
</comment>
<dbReference type="RefSeq" id="WP_181376403.1">
    <property type="nucleotide sequence ID" value="NZ_BDQX01000033.1"/>
</dbReference>
<dbReference type="SUPFAM" id="SSF51735">
    <property type="entry name" value="NAD(P)-binding Rossmann-fold domains"/>
    <property type="match status" value="1"/>
</dbReference>
<sequence>MGRRAIIAGATGLVGGELVKLLLGMREYEGITVLVRRRINVAHPRLTQLVIDYEKLGELPPELFAETDVYCALGTTMKKAGSKESFERVDYHYPMELGKLAKRAGAASYLLVSSTGADANSKFFYTRVKGRLERDLQSLSLRSLHLFRPSLILGDRGEFRFGESMAAKLSAWMPLLFAGPLGKYKPVHAEAIAGAMAAAALTKGTFERIIPSNRIGSMASLLRK</sequence>
<name>A0A2R5ERB8_9BACL</name>
<dbReference type="InterPro" id="IPR036291">
    <property type="entry name" value="NAD(P)-bd_dom_sf"/>
</dbReference>
<evidence type="ECO:0000313" key="1">
    <source>
        <dbReference type="EMBL" id="GBG05941.1"/>
    </source>
</evidence>
<dbReference type="AlphaFoldDB" id="A0A2R5ERB8"/>
<proteinExistence type="predicted"/>
<dbReference type="PANTHER" id="PTHR14097:SF7">
    <property type="entry name" value="OXIDOREDUCTASE HTATIP2"/>
    <property type="match status" value="1"/>
</dbReference>
<reference evidence="1 2" key="1">
    <citation type="submission" date="2017-08" db="EMBL/GenBank/DDBJ databases">
        <title>Substantial Increase in Enzyme Production by Combined Drug-Resistance Mutations in Paenibacillus agaridevorans.</title>
        <authorList>
            <person name="Tanaka Y."/>
            <person name="Funane K."/>
            <person name="Hosaka T."/>
            <person name="Shiwa Y."/>
            <person name="Fujita N."/>
            <person name="Miyazaki T."/>
            <person name="Yoshikawa H."/>
            <person name="Murakami K."/>
            <person name="Kasahara K."/>
            <person name="Inaoka T."/>
            <person name="Hiraga Y."/>
            <person name="Ochi K."/>
        </authorList>
    </citation>
    <scope>NUCLEOTIDE SEQUENCE [LARGE SCALE GENOMIC DNA]</scope>
    <source>
        <strain evidence="1 2">T-3040</strain>
    </source>
</reference>
<protein>
    <recommendedName>
        <fullName evidence="3">Oxidoreductase</fullName>
    </recommendedName>
</protein>
<gene>
    <name evidence="1" type="ORF">PAT3040_00427</name>
</gene>